<dbReference type="PANTHER" id="PTHR47870:SF1">
    <property type="entry name" value="CYTOCHROME C-TYPE BIOGENESIS PROTEIN CCMH"/>
    <property type="match status" value="1"/>
</dbReference>
<dbReference type="CDD" id="cd16378">
    <property type="entry name" value="CcmH_N"/>
    <property type="match status" value="1"/>
</dbReference>
<dbReference type="GO" id="GO:0046872">
    <property type="term" value="F:metal ion binding"/>
    <property type="evidence" value="ECO:0007669"/>
    <property type="project" value="UniProtKB-KW"/>
</dbReference>
<keyword evidence="6 7" id="KW-0408">Iron</keyword>
<organism evidence="9 10">
    <name type="scientific">Meiothermus hypogaeus NBRC 106114</name>
    <dbReference type="NCBI Taxonomy" id="1227553"/>
    <lineage>
        <taxon>Bacteria</taxon>
        <taxon>Thermotogati</taxon>
        <taxon>Deinococcota</taxon>
        <taxon>Deinococci</taxon>
        <taxon>Thermales</taxon>
        <taxon>Thermaceae</taxon>
        <taxon>Meiothermus</taxon>
    </lineage>
</organism>
<evidence type="ECO:0000256" key="4">
    <source>
        <dbReference type="ARBA" id="ARBA00022729"/>
    </source>
</evidence>
<evidence type="ECO:0000256" key="2">
    <source>
        <dbReference type="ARBA" id="ARBA00022617"/>
    </source>
</evidence>
<dbReference type="Proteomes" id="UP000321197">
    <property type="component" value="Unassembled WGS sequence"/>
</dbReference>
<feature type="transmembrane region" description="Helical" evidence="7">
    <location>
        <begin position="113"/>
        <end position="134"/>
    </location>
</feature>
<keyword evidence="5" id="KW-0201">Cytochrome c-type biogenesis</keyword>
<keyword evidence="7" id="KW-1133">Transmembrane helix</keyword>
<evidence type="ECO:0000256" key="3">
    <source>
        <dbReference type="ARBA" id="ARBA00022723"/>
    </source>
</evidence>
<dbReference type="Gene3D" id="1.10.8.640">
    <property type="entry name" value="Cytochrome C biogenesis protein"/>
    <property type="match status" value="1"/>
</dbReference>
<gene>
    <name evidence="9" type="ORF">MHY01S_23910</name>
</gene>
<dbReference type="PANTHER" id="PTHR47870">
    <property type="entry name" value="CYTOCHROME C-TYPE BIOGENESIS PROTEIN CCMH"/>
    <property type="match status" value="1"/>
</dbReference>
<comment type="caution">
    <text evidence="9">The sequence shown here is derived from an EMBL/GenBank/DDBJ whole genome shotgun (WGS) entry which is preliminary data.</text>
</comment>
<keyword evidence="2 7" id="KW-0349">Heme</keyword>
<keyword evidence="4 7" id="KW-0732">Signal</keyword>
<dbReference type="GO" id="GO:0017004">
    <property type="term" value="P:cytochrome complex assembly"/>
    <property type="evidence" value="ECO:0007669"/>
    <property type="project" value="UniProtKB-KW"/>
</dbReference>
<keyword evidence="3 7" id="KW-0479">Metal-binding</keyword>
<evidence type="ECO:0000256" key="1">
    <source>
        <dbReference type="ARBA" id="ARBA00010342"/>
    </source>
</evidence>
<dbReference type="InterPro" id="IPR051263">
    <property type="entry name" value="C-type_cytochrome_biogenesis"/>
</dbReference>
<dbReference type="Pfam" id="PF03918">
    <property type="entry name" value="CcmH"/>
    <property type="match status" value="1"/>
</dbReference>
<dbReference type="AlphaFoldDB" id="A0A511R3T2"/>
<evidence type="ECO:0000256" key="7">
    <source>
        <dbReference type="RuleBase" id="RU364112"/>
    </source>
</evidence>
<name>A0A511R3T2_9DEIN</name>
<feature type="domain" description="CcmH/CycL/Ccl2/NrfF N-terminal" evidence="8">
    <location>
        <begin position="18"/>
        <end position="158"/>
    </location>
</feature>
<evidence type="ECO:0000313" key="10">
    <source>
        <dbReference type="Proteomes" id="UP000321197"/>
    </source>
</evidence>
<keyword evidence="7" id="KW-0472">Membrane</keyword>
<proteinExistence type="inferred from homology"/>
<evidence type="ECO:0000259" key="8">
    <source>
        <dbReference type="Pfam" id="PF03918"/>
    </source>
</evidence>
<accession>A0A511R3T2</accession>
<evidence type="ECO:0000256" key="5">
    <source>
        <dbReference type="ARBA" id="ARBA00022748"/>
    </source>
</evidence>
<comment type="function">
    <text evidence="7">Possible subunit of a heme lyase.</text>
</comment>
<keyword evidence="7" id="KW-0812">Transmembrane</keyword>
<dbReference type="GO" id="GO:0005886">
    <property type="term" value="C:plasma membrane"/>
    <property type="evidence" value="ECO:0007669"/>
    <property type="project" value="TreeGrafter"/>
</dbReference>
<dbReference type="InterPro" id="IPR005616">
    <property type="entry name" value="CcmH/CycL/Ccl2/NrfF_N"/>
</dbReference>
<dbReference type="EMBL" id="BJXL01000084">
    <property type="protein sequence ID" value="GEM84225.1"/>
    <property type="molecule type" value="Genomic_DNA"/>
</dbReference>
<protein>
    <recommendedName>
        <fullName evidence="7">Cytochrome c-type biogenesis protein</fullName>
    </recommendedName>
</protein>
<comment type="similarity">
    <text evidence="1 7">Belongs to the CcmH/CycL/Ccl2/NrfF family.</text>
</comment>
<evidence type="ECO:0000256" key="6">
    <source>
        <dbReference type="ARBA" id="ARBA00023004"/>
    </source>
</evidence>
<sequence>MRVRGTDSRGAALWNRLLALGLWLLAIALAQPTPNTPPPDLSPRVFEIARALRCPVCQGESAAESNAGIAVEMRRIIAEQLAEGKSEAEIRQFFVQRYGDWILYEPPARGLTLWVWLSPLIGLGLLSFGLWRYLSRVKAQAKAPLNDVSEEEITRLEAELNTERSS</sequence>
<reference evidence="9 10" key="1">
    <citation type="submission" date="2019-07" db="EMBL/GenBank/DDBJ databases">
        <title>Whole genome shotgun sequence of Meiothermus hypogaeus NBRC 106114.</title>
        <authorList>
            <person name="Hosoyama A."/>
            <person name="Uohara A."/>
            <person name="Ohji S."/>
            <person name="Ichikawa N."/>
        </authorList>
    </citation>
    <scope>NUCLEOTIDE SEQUENCE [LARGE SCALE GENOMIC DNA]</scope>
    <source>
        <strain evidence="9 10">NBRC 106114</strain>
    </source>
</reference>
<evidence type="ECO:0000313" key="9">
    <source>
        <dbReference type="EMBL" id="GEM84225.1"/>
    </source>
</evidence>
<dbReference type="InterPro" id="IPR038297">
    <property type="entry name" value="CcmH/CycL/NrfF/Ccl2_sf"/>
</dbReference>